<feature type="coiled-coil region" evidence="2">
    <location>
        <begin position="89"/>
        <end position="116"/>
    </location>
</feature>
<dbReference type="Pfam" id="PF03171">
    <property type="entry name" value="2OG-FeII_Oxy"/>
    <property type="match status" value="1"/>
</dbReference>
<reference evidence="4 5" key="1">
    <citation type="journal article" date="2018" name="Mol. Plant">
        <title>The genome of Artemisia annua provides insight into the evolution of Asteraceae family and artemisinin biosynthesis.</title>
        <authorList>
            <person name="Shen Q."/>
            <person name="Zhang L."/>
            <person name="Liao Z."/>
            <person name="Wang S."/>
            <person name="Yan T."/>
            <person name="Shi P."/>
            <person name="Liu M."/>
            <person name="Fu X."/>
            <person name="Pan Q."/>
            <person name="Wang Y."/>
            <person name="Lv Z."/>
            <person name="Lu X."/>
            <person name="Zhang F."/>
            <person name="Jiang W."/>
            <person name="Ma Y."/>
            <person name="Chen M."/>
            <person name="Hao X."/>
            <person name="Li L."/>
            <person name="Tang Y."/>
            <person name="Lv G."/>
            <person name="Zhou Y."/>
            <person name="Sun X."/>
            <person name="Brodelius P.E."/>
            <person name="Rose J.K.C."/>
            <person name="Tang K."/>
        </authorList>
    </citation>
    <scope>NUCLEOTIDE SEQUENCE [LARGE SCALE GENOMIC DNA]</scope>
    <source>
        <strain evidence="5">cv. Huhao1</strain>
        <tissue evidence="4">Leaf</tissue>
    </source>
</reference>
<dbReference type="GO" id="GO:0051213">
    <property type="term" value="F:dioxygenase activity"/>
    <property type="evidence" value="ECO:0007669"/>
    <property type="project" value="UniProtKB-KW"/>
</dbReference>
<dbReference type="AlphaFoldDB" id="A0A2U1PBU4"/>
<keyword evidence="1" id="KW-0560">Oxidoreductase</keyword>
<feature type="domain" description="Fe2OG dioxygenase" evidence="3">
    <location>
        <begin position="134"/>
        <end position="234"/>
    </location>
</feature>
<dbReference type="Proteomes" id="UP000245207">
    <property type="component" value="Unassembled WGS sequence"/>
</dbReference>
<proteinExistence type="inferred from homology"/>
<protein>
    <submittedName>
        <fullName evidence="4">Oxoglutarate/iron-dependent dioxygenase</fullName>
    </submittedName>
</protein>
<dbReference type="InterPro" id="IPR044861">
    <property type="entry name" value="IPNS-like_FE2OG_OXY"/>
</dbReference>
<dbReference type="GO" id="GO:0046872">
    <property type="term" value="F:metal ion binding"/>
    <property type="evidence" value="ECO:0007669"/>
    <property type="project" value="UniProtKB-KW"/>
</dbReference>
<dbReference type="PANTHER" id="PTHR47990">
    <property type="entry name" value="2-OXOGLUTARATE (2OG) AND FE(II)-DEPENDENT OXYGENASE SUPERFAMILY PROTEIN-RELATED"/>
    <property type="match status" value="1"/>
</dbReference>
<keyword evidence="5" id="KW-1185">Reference proteome</keyword>
<comment type="similarity">
    <text evidence="1">Belongs to the iron/ascorbate-dependent oxidoreductase family.</text>
</comment>
<dbReference type="InterPro" id="IPR005123">
    <property type="entry name" value="Oxoglu/Fe-dep_dioxygenase_dom"/>
</dbReference>
<dbReference type="InterPro" id="IPR027443">
    <property type="entry name" value="IPNS-like_sf"/>
</dbReference>
<dbReference type="STRING" id="35608.A0A2U1PBU4"/>
<keyword evidence="1" id="KW-0479">Metal-binding</keyword>
<dbReference type="PROSITE" id="PS51471">
    <property type="entry name" value="FE2OG_OXY"/>
    <property type="match status" value="1"/>
</dbReference>
<accession>A0A2U1PBU4</accession>
<dbReference type="OrthoDB" id="288590at2759"/>
<dbReference type="SUPFAM" id="SSF51197">
    <property type="entry name" value="Clavaminate synthase-like"/>
    <property type="match status" value="1"/>
</dbReference>
<comment type="caution">
    <text evidence="4">The sequence shown here is derived from an EMBL/GenBank/DDBJ whole genome shotgun (WGS) entry which is preliminary data.</text>
</comment>
<evidence type="ECO:0000259" key="3">
    <source>
        <dbReference type="PROSITE" id="PS51471"/>
    </source>
</evidence>
<evidence type="ECO:0000313" key="4">
    <source>
        <dbReference type="EMBL" id="PWA83200.1"/>
    </source>
</evidence>
<evidence type="ECO:0000256" key="1">
    <source>
        <dbReference type="RuleBase" id="RU003682"/>
    </source>
</evidence>
<sequence length="246" mass="27291">MRNSPKVYFKSIKHGVPLALIKKLRVLESRKAFCTPTDEKHKVLRSANGVTGYGTASISKFFDKCMWHEGFGIMGSCVEDAKILWPYDYKNFCNTMDAYQNEMKLLTQKLLLLILQTLNVTQEEMNWALSAQDSQTKLQLNSYPSCPNPSNAIGLAPHTDTLLLTLLHQGGANGLEIFVEGLGWSPVNPVDGAFVVNIGDLLHILSNAIFQAVNHRVRVNQAKQRISVAYFHGPPVESVVAPSSSF</sequence>
<name>A0A2U1PBU4_ARTAN</name>
<dbReference type="InterPro" id="IPR050231">
    <property type="entry name" value="Iron_ascorbate_oxido_reductase"/>
</dbReference>
<dbReference type="Gene3D" id="2.60.120.330">
    <property type="entry name" value="B-lactam Antibiotic, Isopenicillin N Synthase, Chain"/>
    <property type="match status" value="1"/>
</dbReference>
<keyword evidence="1" id="KW-0408">Iron</keyword>
<evidence type="ECO:0000313" key="5">
    <source>
        <dbReference type="Proteomes" id="UP000245207"/>
    </source>
</evidence>
<keyword evidence="2" id="KW-0175">Coiled coil</keyword>
<organism evidence="4 5">
    <name type="scientific">Artemisia annua</name>
    <name type="common">Sweet wormwood</name>
    <dbReference type="NCBI Taxonomy" id="35608"/>
    <lineage>
        <taxon>Eukaryota</taxon>
        <taxon>Viridiplantae</taxon>
        <taxon>Streptophyta</taxon>
        <taxon>Embryophyta</taxon>
        <taxon>Tracheophyta</taxon>
        <taxon>Spermatophyta</taxon>
        <taxon>Magnoliopsida</taxon>
        <taxon>eudicotyledons</taxon>
        <taxon>Gunneridae</taxon>
        <taxon>Pentapetalae</taxon>
        <taxon>asterids</taxon>
        <taxon>campanulids</taxon>
        <taxon>Asterales</taxon>
        <taxon>Asteraceae</taxon>
        <taxon>Asteroideae</taxon>
        <taxon>Anthemideae</taxon>
        <taxon>Artemisiinae</taxon>
        <taxon>Artemisia</taxon>
    </lineage>
</organism>
<evidence type="ECO:0000256" key="2">
    <source>
        <dbReference type="SAM" id="Coils"/>
    </source>
</evidence>
<dbReference type="EMBL" id="PKPP01001377">
    <property type="protein sequence ID" value="PWA83200.1"/>
    <property type="molecule type" value="Genomic_DNA"/>
</dbReference>
<gene>
    <name evidence="4" type="ORF">CTI12_AA171110</name>
</gene>
<keyword evidence="4" id="KW-0223">Dioxygenase</keyword>